<evidence type="ECO:0000256" key="5">
    <source>
        <dbReference type="SAM" id="MobiDB-lite"/>
    </source>
</evidence>
<feature type="transmembrane region" description="Helical" evidence="6">
    <location>
        <begin position="213"/>
        <end position="231"/>
    </location>
</feature>
<dbReference type="InterPro" id="IPR037185">
    <property type="entry name" value="EmrE-like"/>
</dbReference>
<gene>
    <name evidence="7" type="ORF">LCOR_07138.1</name>
</gene>
<evidence type="ECO:0000256" key="1">
    <source>
        <dbReference type="ARBA" id="ARBA00004141"/>
    </source>
</evidence>
<feature type="compositionally biased region" description="Basic residues" evidence="5">
    <location>
        <begin position="414"/>
        <end position="424"/>
    </location>
</feature>
<evidence type="ECO:0000256" key="2">
    <source>
        <dbReference type="ARBA" id="ARBA00022692"/>
    </source>
</evidence>
<proteinExistence type="predicted"/>
<dbReference type="OrthoDB" id="6428174at2759"/>
<dbReference type="PANTHER" id="PTHR12570">
    <property type="match status" value="1"/>
</dbReference>
<dbReference type="InterPro" id="IPR008521">
    <property type="entry name" value="Mg_trans_NIPA"/>
</dbReference>
<dbReference type="Proteomes" id="UP000027586">
    <property type="component" value="Unassembled WGS sequence"/>
</dbReference>
<feature type="transmembrane region" description="Helical" evidence="6">
    <location>
        <begin position="243"/>
        <end position="265"/>
    </location>
</feature>
<accession>A0A068S115</accession>
<dbReference type="AlphaFoldDB" id="A0A068S115"/>
<evidence type="ECO:0000313" key="8">
    <source>
        <dbReference type="Proteomes" id="UP000027586"/>
    </source>
</evidence>
<sequence length="424" mass="45963">MLESKYIGLILALCSSILIGTSFVITKKGLQQSSSASQAFASDSHRYLKSPIWWIGLTTMVAGELLNFIGYTFAPAILITPLGALSVIIGAILATIFLKERLGTIGIIGCLLSLIGAVIIVLHAPEDPQVESVEELVSYMVQPGFLVYSILVIITTVLMIWKAVPRWGKTKVMVYVSICSLVGSLSVMAIKAFGIAVRLTIEGNNQFKEPSTYVFGFMCVVFIITQVNYFNKALDTFSTSLVNPIYFVFFTTATIVASAIMYRGWHTNNPINTASLICGFIIIFAGVYLLDSIARASKGSIINLPLVTSSASLHPHFHPHDSKSNLSRGGVGNAVFCCGSTGMEDLENHLSPTSTAHEQQHHQQLLLGSSKDSLLLLGRWQPEQIHKLMGGSVPPRDSKEGGATPGAAAESMFKRRRPHRAQSV</sequence>
<evidence type="ECO:0000256" key="6">
    <source>
        <dbReference type="SAM" id="Phobius"/>
    </source>
</evidence>
<dbReference type="VEuPathDB" id="FungiDB:LCOR_07138.1"/>
<dbReference type="EMBL" id="CBTN010000034">
    <property type="protein sequence ID" value="CDH56053.1"/>
    <property type="molecule type" value="Genomic_DNA"/>
</dbReference>
<dbReference type="GO" id="GO:0016020">
    <property type="term" value="C:membrane"/>
    <property type="evidence" value="ECO:0007669"/>
    <property type="project" value="UniProtKB-SubCell"/>
</dbReference>
<dbReference type="SUPFAM" id="SSF103481">
    <property type="entry name" value="Multidrug resistance efflux transporter EmrE"/>
    <property type="match status" value="1"/>
</dbReference>
<keyword evidence="3 6" id="KW-1133">Transmembrane helix</keyword>
<dbReference type="Pfam" id="PF05653">
    <property type="entry name" value="Mg_trans_NIPA"/>
    <property type="match status" value="1"/>
</dbReference>
<name>A0A068S115_9FUNG</name>
<reference evidence="7" key="1">
    <citation type="submission" date="2013-08" db="EMBL/GenBank/DDBJ databases">
        <title>Gene expansion shapes genome architecture in the human pathogen Lichtheimia corymbifera: an evolutionary genomics analysis in the ancient terrestrial Mucorales (Mucoromycotina).</title>
        <authorList>
            <person name="Schwartze V.U."/>
            <person name="Winter S."/>
            <person name="Shelest E."/>
            <person name="Marcet-Houben M."/>
            <person name="Horn F."/>
            <person name="Wehner S."/>
            <person name="Hoffmann K."/>
            <person name="Riege K."/>
            <person name="Sammeth M."/>
            <person name="Nowrousian M."/>
            <person name="Valiante V."/>
            <person name="Linde J."/>
            <person name="Jacobsen I.D."/>
            <person name="Marz M."/>
            <person name="Brakhage A.A."/>
            <person name="Gabaldon T."/>
            <person name="Bocker S."/>
            <person name="Voigt K."/>
        </authorList>
    </citation>
    <scope>NUCLEOTIDE SEQUENCE [LARGE SCALE GENOMIC DNA]</scope>
    <source>
        <strain evidence="7">FSU 9682</strain>
    </source>
</reference>
<dbReference type="PANTHER" id="PTHR12570:SF85">
    <property type="entry name" value="DUF803 DOMAIN MEMBRANE PROTEIN (AFU_ORTHOLOGUE AFUA_1G15880)"/>
    <property type="match status" value="1"/>
</dbReference>
<keyword evidence="4 6" id="KW-0472">Membrane</keyword>
<comment type="subcellular location">
    <subcellularLocation>
        <location evidence="1">Membrane</location>
        <topology evidence="1">Multi-pass membrane protein</topology>
    </subcellularLocation>
</comment>
<organism evidence="7 8">
    <name type="scientific">Lichtheimia corymbifera JMRC:FSU:9682</name>
    <dbReference type="NCBI Taxonomy" id="1263082"/>
    <lineage>
        <taxon>Eukaryota</taxon>
        <taxon>Fungi</taxon>
        <taxon>Fungi incertae sedis</taxon>
        <taxon>Mucoromycota</taxon>
        <taxon>Mucoromycotina</taxon>
        <taxon>Mucoromycetes</taxon>
        <taxon>Mucorales</taxon>
        <taxon>Lichtheimiaceae</taxon>
        <taxon>Lichtheimia</taxon>
    </lineage>
</organism>
<keyword evidence="8" id="KW-1185">Reference proteome</keyword>
<feature type="transmembrane region" description="Helical" evidence="6">
    <location>
        <begin position="105"/>
        <end position="124"/>
    </location>
</feature>
<feature type="transmembrane region" description="Helical" evidence="6">
    <location>
        <begin position="6"/>
        <end position="25"/>
    </location>
</feature>
<dbReference type="STRING" id="1263082.A0A068S115"/>
<feature type="region of interest" description="Disordered" evidence="5">
    <location>
        <begin position="387"/>
        <end position="424"/>
    </location>
</feature>
<evidence type="ECO:0000256" key="4">
    <source>
        <dbReference type="ARBA" id="ARBA00023136"/>
    </source>
</evidence>
<feature type="transmembrane region" description="Helical" evidence="6">
    <location>
        <begin position="136"/>
        <end position="160"/>
    </location>
</feature>
<keyword evidence="2 6" id="KW-0812">Transmembrane</keyword>
<evidence type="ECO:0000256" key="3">
    <source>
        <dbReference type="ARBA" id="ARBA00022989"/>
    </source>
</evidence>
<feature type="transmembrane region" description="Helical" evidence="6">
    <location>
        <begin position="77"/>
        <end position="98"/>
    </location>
</feature>
<feature type="transmembrane region" description="Helical" evidence="6">
    <location>
        <begin position="172"/>
        <end position="193"/>
    </location>
</feature>
<feature type="transmembrane region" description="Helical" evidence="6">
    <location>
        <begin position="271"/>
        <end position="290"/>
    </location>
</feature>
<protein>
    <submittedName>
        <fullName evidence="7">Duf803 domain membrane protein</fullName>
    </submittedName>
</protein>
<dbReference type="GO" id="GO:0015095">
    <property type="term" value="F:magnesium ion transmembrane transporter activity"/>
    <property type="evidence" value="ECO:0007669"/>
    <property type="project" value="InterPro"/>
</dbReference>
<comment type="caution">
    <text evidence="7">The sequence shown here is derived from an EMBL/GenBank/DDBJ whole genome shotgun (WGS) entry which is preliminary data.</text>
</comment>
<evidence type="ECO:0000313" key="7">
    <source>
        <dbReference type="EMBL" id="CDH56053.1"/>
    </source>
</evidence>